<dbReference type="InterPro" id="IPR011990">
    <property type="entry name" value="TPR-like_helical_dom_sf"/>
</dbReference>
<dbReference type="Gene3D" id="1.25.40.10">
    <property type="entry name" value="Tetratricopeptide repeat domain"/>
    <property type="match status" value="1"/>
</dbReference>
<feature type="compositionally biased region" description="Basic and acidic residues" evidence="1">
    <location>
        <begin position="7"/>
        <end position="19"/>
    </location>
</feature>
<keyword evidence="4" id="KW-1185">Reference proteome</keyword>
<keyword evidence="2" id="KW-1133">Transmembrane helix</keyword>
<name>A0ABZ2LW75_9BACT</name>
<dbReference type="SUPFAM" id="SSF48452">
    <property type="entry name" value="TPR-like"/>
    <property type="match status" value="1"/>
</dbReference>
<protein>
    <submittedName>
        <fullName evidence="3">Uncharacterized protein</fullName>
    </submittedName>
</protein>
<evidence type="ECO:0000313" key="3">
    <source>
        <dbReference type="EMBL" id="WXB14041.1"/>
    </source>
</evidence>
<keyword evidence="2" id="KW-0472">Membrane</keyword>
<proteinExistence type="predicted"/>
<feature type="region of interest" description="Disordered" evidence="1">
    <location>
        <begin position="91"/>
        <end position="167"/>
    </location>
</feature>
<evidence type="ECO:0000256" key="1">
    <source>
        <dbReference type="SAM" id="MobiDB-lite"/>
    </source>
</evidence>
<evidence type="ECO:0000256" key="2">
    <source>
        <dbReference type="SAM" id="Phobius"/>
    </source>
</evidence>
<keyword evidence="2" id="KW-0812">Transmembrane</keyword>
<organism evidence="3 4">
    <name type="scientific">Pendulispora albinea</name>
    <dbReference type="NCBI Taxonomy" id="2741071"/>
    <lineage>
        <taxon>Bacteria</taxon>
        <taxon>Pseudomonadati</taxon>
        <taxon>Myxococcota</taxon>
        <taxon>Myxococcia</taxon>
        <taxon>Myxococcales</taxon>
        <taxon>Sorangiineae</taxon>
        <taxon>Pendulisporaceae</taxon>
        <taxon>Pendulispora</taxon>
    </lineage>
</organism>
<feature type="region of interest" description="Disordered" evidence="1">
    <location>
        <begin position="1"/>
        <end position="29"/>
    </location>
</feature>
<feature type="compositionally biased region" description="Polar residues" evidence="1">
    <location>
        <begin position="20"/>
        <end position="29"/>
    </location>
</feature>
<reference evidence="3 4" key="1">
    <citation type="submission" date="2021-12" db="EMBL/GenBank/DDBJ databases">
        <title>Discovery of the Pendulisporaceae a myxobacterial family with distinct sporulation behavior and unique specialized metabolism.</title>
        <authorList>
            <person name="Garcia R."/>
            <person name="Popoff A."/>
            <person name="Bader C.D."/>
            <person name="Loehr J."/>
            <person name="Walesch S."/>
            <person name="Walt C."/>
            <person name="Boldt J."/>
            <person name="Bunk B."/>
            <person name="Haeckl F.J.F.P.J."/>
            <person name="Gunesch A.P."/>
            <person name="Birkelbach J."/>
            <person name="Nuebel U."/>
            <person name="Pietschmann T."/>
            <person name="Bach T."/>
            <person name="Mueller R."/>
        </authorList>
    </citation>
    <scope>NUCLEOTIDE SEQUENCE [LARGE SCALE GENOMIC DNA]</scope>
    <source>
        <strain evidence="3 4">MSr11954</strain>
    </source>
</reference>
<dbReference type="EMBL" id="CP089984">
    <property type="protein sequence ID" value="WXB14041.1"/>
    <property type="molecule type" value="Genomic_DNA"/>
</dbReference>
<sequence>MSPGEDILSRATRELRTKSDATNGESATANVTRTRIMMSLRQQERRRLAAIYVLLPAAAVLVASTAWAAASGRLPTVMKTIGAKLGLMEAPSSSLPMSPPTTAPKAKPTGSGALASAANTEEPQAPSAPAPAEPPAAADVPPSANVANSAKSHASAAPAPHPSDEPGFKLYEAAHRAHFGARDWNAALAGWDRYLATAPHGRFAPEARYNRAIALLRLDRRDEAIRELTPFAEGRYGGYRQSEARGLIEAMSGANK</sequence>
<feature type="compositionally biased region" description="Low complexity" evidence="1">
    <location>
        <begin position="135"/>
        <end position="158"/>
    </location>
</feature>
<accession>A0ABZ2LW75</accession>
<dbReference type="Proteomes" id="UP001370348">
    <property type="component" value="Chromosome"/>
</dbReference>
<dbReference type="RefSeq" id="WP_394823658.1">
    <property type="nucleotide sequence ID" value="NZ_CP089984.1"/>
</dbReference>
<gene>
    <name evidence="3" type="ORF">LZC94_40205</name>
</gene>
<evidence type="ECO:0000313" key="4">
    <source>
        <dbReference type="Proteomes" id="UP001370348"/>
    </source>
</evidence>
<feature type="transmembrane region" description="Helical" evidence="2">
    <location>
        <begin position="48"/>
        <end position="70"/>
    </location>
</feature>